<gene>
    <name evidence="1" type="ORF">SteCoe_19190</name>
</gene>
<name>A0A1R2BVD6_9CILI</name>
<dbReference type="Proteomes" id="UP000187209">
    <property type="component" value="Unassembled WGS sequence"/>
</dbReference>
<accession>A0A1R2BVD6</accession>
<dbReference type="GO" id="GO:0005739">
    <property type="term" value="C:mitochondrion"/>
    <property type="evidence" value="ECO:0007669"/>
    <property type="project" value="TreeGrafter"/>
</dbReference>
<dbReference type="EMBL" id="MPUH01000419">
    <property type="protein sequence ID" value="OMJ80545.1"/>
    <property type="molecule type" value="Genomic_DNA"/>
</dbReference>
<dbReference type="InterPro" id="IPR013083">
    <property type="entry name" value="Znf_RING/FYVE/PHD"/>
</dbReference>
<dbReference type="PANTHER" id="PTHR16295:SF10">
    <property type="entry name" value="EXPRESSED PROTEIN"/>
    <property type="match status" value="1"/>
</dbReference>
<dbReference type="InterPro" id="IPR051986">
    <property type="entry name" value="Innate_Immune_Apopt_Reg"/>
</dbReference>
<evidence type="ECO:0000313" key="1">
    <source>
        <dbReference type="EMBL" id="OMJ80545.1"/>
    </source>
</evidence>
<dbReference type="AlphaFoldDB" id="A0A1R2BVD6"/>
<keyword evidence="2" id="KW-1185">Reference proteome</keyword>
<organism evidence="1 2">
    <name type="scientific">Stentor coeruleus</name>
    <dbReference type="NCBI Taxonomy" id="5963"/>
    <lineage>
        <taxon>Eukaryota</taxon>
        <taxon>Sar</taxon>
        <taxon>Alveolata</taxon>
        <taxon>Ciliophora</taxon>
        <taxon>Postciliodesmatophora</taxon>
        <taxon>Heterotrichea</taxon>
        <taxon>Heterotrichida</taxon>
        <taxon>Stentoridae</taxon>
        <taxon>Stentor</taxon>
    </lineage>
</organism>
<protein>
    <recommendedName>
        <fullName evidence="3">TRAF-type domain-containing protein</fullName>
    </recommendedName>
</protein>
<dbReference type="Gene3D" id="3.30.40.10">
    <property type="entry name" value="Zinc/RING finger domain, C3HC4 (zinc finger)"/>
    <property type="match status" value="2"/>
</dbReference>
<comment type="caution">
    <text evidence="1">The sequence shown here is derived from an EMBL/GenBank/DDBJ whole genome shotgun (WGS) entry which is preliminary data.</text>
</comment>
<sequence length="149" mass="17656">MESPGKLCSNCNKNIDTNSYELHLIHCQRNTVFCSICNEGVLKNYLSNHILENHTCPYCHIQLDTSLDNHECPRRIEVCIYCLNEFEHANLFDHQRNCVNRTTYCEICRQHILNHLWPNHLSSRTCQPPRLPFKTNEELRQEVLSFIRK</sequence>
<proteinExistence type="predicted"/>
<evidence type="ECO:0008006" key="3">
    <source>
        <dbReference type="Google" id="ProtNLM"/>
    </source>
</evidence>
<reference evidence="1 2" key="1">
    <citation type="submission" date="2016-11" db="EMBL/GenBank/DDBJ databases">
        <title>The macronuclear genome of Stentor coeruleus: a giant cell with tiny introns.</title>
        <authorList>
            <person name="Slabodnick M."/>
            <person name="Ruby J.G."/>
            <person name="Reiff S.B."/>
            <person name="Swart E.C."/>
            <person name="Gosai S."/>
            <person name="Prabakaran S."/>
            <person name="Witkowska E."/>
            <person name="Larue G.E."/>
            <person name="Fisher S."/>
            <person name="Freeman R.M."/>
            <person name="Gunawardena J."/>
            <person name="Chu W."/>
            <person name="Stover N.A."/>
            <person name="Gregory B.D."/>
            <person name="Nowacki M."/>
            <person name="Derisi J."/>
            <person name="Roy S.W."/>
            <person name="Marshall W.F."/>
            <person name="Sood P."/>
        </authorList>
    </citation>
    <scope>NUCLEOTIDE SEQUENCE [LARGE SCALE GENOMIC DNA]</scope>
    <source>
        <strain evidence="1">WM001</strain>
    </source>
</reference>
<evidence type="ECO:0000313" key="2">
    <source>
        <dbReference type="Proteomes" id="UP000187209"/>
    </source>
</evidence>
<dbReference type="OrthoDB" id="193703at2759"/>
<dbReference type="PANTHER" id="PTHR16295">
    <property type="entry name" value="TRAF-TYPE ZINC FINGER PROTEIN-RELATED"/>
    <property type="match status" value="1"/>
</dbReference>